<dbReference type="PROSITE" id="PS51257">
    <property type="entry name" value="PROKAR_LIPOPROTEIN"/>
    <property type="match status" value="1"/>
</dbReference>
<evidence type="ECO:0000313" key="2">
    <source>
        <dbReference type="EMBL" id="SER31582.1"/>
    </source>
</evidence>
<evidence type="ECO:0008006" key="4">
    <source>
        <dbReference type="Google" id="ProtNLM"/>
    </source>
</evidence>
<protein>
    <recommendedName>
        <fullName evidence="4">Lipoprotein</fullName>
    </recommendedName>
</protein>
<dbReference type="Proteomes" id="UP000182584">
    <property type="component" value="Unassembled WGS sequence"/>
</dbReference>
<evidence type="ECO:0000256" key="1">
    <source>
        <dbReference type="SAM" id="MobiDB-lite"/>
    </source>
</evidence>
<dbReference type="AlphaFoldDB" id="A0A1H9N6P6"/>
<evidence type="ECO:0000313" key="3">
    <source>
        <dbReference type="Proteomes" id="UP000182584"/>
    </source>
</evidence>
<gene>
    <name evidence="2" type="ORF">SAMN04487884_10468</name>
</gene>
<dbReference type="RefSeq" id="WP_143063988.1">
    <property type="nucleotide sequence ID" value="NZ_FOGJ01000004.1"/>
</dbReference>
<accession>A0A1H9N6P6</accession>
<feature type="region of interest" description="Disordered" evidence="1">
    <location>
        <begin position="27"/>
        <end position="88"/>
    </location>
</feature>
<feature type="compositionally biased region" description="Polar residues" evidence="1">
    <location>
        <begin position="63"/>
        <end position="79"/>
    </location>
</feature>
<proteinExistence type="predicted"/>
<name>A0A1H9N6P6_BUTFI</name>
<dbReference type="OrthoDB" id="2004847at2"/>
<organism evidence="2 3">
    <name type="scientific">Butyrivibrio fibrisolvens</name>
    <dbReference type="NCBI Taxonomy" id="831"/>
    <lineage>
        <taxon>Bacteria</taxon>
        <taxon>Bacillati</taxon>
        <taxon>Bacillota</taxon>
        <taxon>Clostridia</taxon>
        <taxon>Lachnospirales</taxon>
        <taxon>Lachnospiraceae</taxon>
        <taxon>Butyrivibrio</taxon>
    </lineage>
</organism>
<reference evidence="2 3" key="1">
    <citation type="submission" date="2016-10" db="EMBL/GenBank/DDBJ databases">
        <authorList>
            <person name="de Groot N.N."/>
        </authorList>
    </citation>
    <scope>NUCLEOTIDE SEQUENCE [LARGE SCALE GENOMIC DNA]</scope>
    <source>
        <strain evidence="2 3">AR40</strain>
    </source>
</reference>
<sequence>MRKNKLFTITIICLGLVTACTDQGNDNLKGNKSAIEDTGNSEIEEKADAADSDSSELEDKSDTAGTSSTKAEDSTLANEESSEEDGNNTNEYAHEAFQTLLEGDFKLLDLTTVDGIFVDDITENGWGGNYEYIFMDLDGDEIDELLIQMVDDPGDFNAVFHYDNGQIICWFCDTLEYICYDYPLKNGTMVTEYDYGGGISYHVFNYLPTGDTEDVKYFYIKEEPYTDYDDPSDFPIYQIDNEDVTKEEFEKELNEYVLDEQMDRTDWTILD</sequence>
<dbReference type="EMBL" id="FOGJ01000004">
    <property type="protein sequence ID" value="SER31582.1"/>
    <property type="molecule type" value="Genomic_DNA"/>
</dbReference>